<feature type="region of interest" description="Disordered" evidence="5">
    <location>
        <begin position="971"/>
        <end position="1030"/>
    </location>
</feature>
<accession>A0A2B4R746</accession>
<feature type="coiled-coil region" evidence="4">
    <location>
        <begin position="358"/>
        <end position="392"/>
    </location>
</feature>
<dbReference type="InterPro" id="IPR011047">
    <property type="entry name" value="Quinoprotein_ADH-like_sf"/>
</dbReference>
<evidence type="ECO:0000256" key="5">
    <source>
        <dbReference type="SAM" id="MobiDB-lite"/>
    </source>
</evidence>
<dbReference type="SUPFAM" id="SSF50998">
    <property type="entry name" value="Quinoprotein alcohol dehydrogenase-like"/>
    <property type="match status" value="1"/>
</dbReference>
<dbReference type="InterPro" id="IPR015943">
    <property type="entry name" value="WD40/YVTN_repeat-like_dom_sf"/>
</dbReference>
<name>A0A2B4R746_STYPI</name>
<sequence length="1030" mass="117143">MNCFATSSDERTIVGAAGRTLMFFDTRTTRRVNGPFEISKQIIDNISHLEYSPDNQFIFFGRLDKWFSVERECIEDFLQFDGNATVYQWGFRTRDGESIVVKRNVENFACHCPENTCLCNLLALWAVKEIEKSRDGVMSLQKELAVEGPVNCLLKCLSYKTYPAETRVMSLHEGLAIEGPMNRLLKCLSYKTYPAETRVELESLLGGCHFCYKLSSRIGKGYEEASLTAVRQKILEIYPFIFQCQIWDLKMGRPVLERAFIPNVQLEPFTYICHVSYFVNRWAMEIACSDVSVCNIAIITAIRYLEGSLGHRLQREPPVDLKPAVIPQLSAECTDRVEELLEDLLERDMDLGLAEELKRKVNVNLETVLKRIKELEEQQRMKLEQISGLEQELDLKDEIVFLLRLKRVLNPEVESIRLCMALDLEPNLRLNLLARKLKKQLEQVLKHERYRSRGLSYSLERLHFEGIGVWEPYLRVLKEEKMEMDPNLARELQHGSIECEDCTNLPEWLHDVESIVNEHIFICHSPGGKWVLEADGFRNKHILRKRNRELSCDHETPQRDIEKFTRFSFTKNDSYFVYLTDNGLLHALSLETGAVLTSLPNNQIMYFTRQVPHACGYFFCSDTEEKVILLSDLFSPFKFIPASPVELAVVEKTIAAVFCSTNTVLAVGSDLNVSFWQTPEAQDGFSFISKSLLNTSGLQVKNCALSPNGQHIAIYQGSKLMLYTMTDFTLAETDTVFEEQFGCTVSSLTFSGDSASLLLCIQAFPNFTRGDVWDVVGKVVSSSVKSQNLFTVECCCLLSDKQEVILCGQYQIEIWKYGESSCHLLTLIHVEKIYHSLRFTQCIVSSDNQLLVCCIANTILIYRRNTSNVNSSKRVLHGHLGKIEFFQFLKEDRYLISYGIDGMVFLWDTSGQEDRCKAVGFTKIPLDTVVCMAVSPDEEKIVCFSSINLMCLALLSVISVFEDNSDEIISRPRNNPALAHRSQMETDDQGPGAVTAVTPKALEHPTNLPNPQPSHEPSARQAPVTPKPEA</sequence>
<feature type="repeat" description="WD" evidence="3">
    <location>
        <begin position="876"/>
        <end position="908"/>
    </location>
</feature>
<evidence type="ECO:0000313" key="6">
    <source>
        <dbReference type="EMBL" id="PFX12187.1"/>
    </source>
</evidence>
<protein>
    <submittedName>
        <fullName evidence="6">Uncharacterized protein</fullName>
    </submittedName>
</protein>
<dbReference type="InterPro" id="IPR050505">
    <property type="entry name" value="WDR55/POC1"/>
</dbReference>
<dbReference type="SMART" id="SM00320">
    <property type="entry name" value="WD40"/>
    <property type="match status" value="3"/>
</dbReference>
<dbReference type="PROSITE" id="PS50082">
    <property type="entry name" value="WD_REPEATS_2"/>
    <property type="match status" value="1"/>
</dbReference>
<dbReference type="EMBL" id="LSMT01001527">
    <property type="protein sequence ID" value="PFX12187.1"/>
    <property type="molecule type" value="Genomic_DNA"/>
</dbReference>
<evidence type="ECO:0000256" key="2">
    <source>
        <dbReference type="ARBA" id="ARBA00022737"/>
    </source>
</evidence>
<reference evidence="7" key="1">
    <citation type="journal article" date="2017" name="bioRxiv">
        <title>Comparative analysis of the genomes of Stylophora pistillata and Acropora digitifera provides evidence for extensive differences between species of corals.</title>
        <authorList>
            <person name="Voolstra C.R."/>
            <person name="Li Y."/>
            <person name="Liew Y.J."/>
            <person name="Baumgarten S."/>
            <person name="Zoccola D."/>
            <person name="Flot J.-F."/>
            <person name="Tambutte S."/>
            <person name="Allemand D."/>
            <person name="Aranda M."/>
        </authorList>
    </citation>
    <scope>NUCLEOTIDE SEQUENCE [LARGE SCALE GENOMIC DNA]</scope>
</reference>
<keyword evidence="2" id="KW-0677">Repeat</keyword>
<dbReference type="AlphaFoldDB" id="A0A2B4R746"/>
<dbReference type="InterPro" id="IPR036322">
    <property type="entry name" value="WD40_repeat_dom_sf"/>
</dbReference>
<dbReference type="SUPFAM" id="SSF50978">
    <property type="entry name" value="WD40 repeat-like"/>
    <property type="match status" value="1"/>
</dbReference>
<evidence type="ECO:0000256" key="3">
    <source>
        <dbReference type="PROSITE-ProRule" id="PRU00221"/>
    </source>
</evidence>
<keyword evidence="1 3" id="KW-0853">WD repeat</keyword>
<evidence type="ECO:0000313" key="7">
    <source>
        <dbReference type="Proteomes" id="UP000225706"/>
    </source>
</evidence>
<gene>
    <name evidence="6" type="ORF">AWC38_SpisGene23893</name>
</gene>
<keyword evidence="7" id="KW-1185">Reference proteome</keyword>
<comment type="caution">
    <text evidence="6">The sequence shown here is derived from an EMBL/GenBank/DDBJ whole genome shotgun (WGS) entry which is preliminary data.</text>
</comment>
<proteinExistence type="predicted"/>
<dbReference type="OrthoDB" id="6013070at2759"/>
<evidence type="ECO:0000256" key="4">
    <source>
        <dbReference type="SAM" id="Coils"/>
    </source>
</evidence>
<dbReference type="Pfam" id="PF00400">
    <property type="entry name" value="WD40"/>
    <property type="match status" value="1"/>
</dbReference>
<dbReference type="Gene3D" id="2.130.10.10">
    <property type="entry name" value="YVTN repeat-like/Quinoprotein amine dehydrogenase"/>
    <property type="match status" value="2"/>
</dbReference>
<organism evidence="6 7">
    <name type="scientific">Stylophora pistillata</name>
    <name type="common">Smooth cauliflower coral</name>
    <dbReference type="NCBI Taxonomy" id="50429"/>
    <lineage>
        <taxon>Eukaryota</taxon>
        <taxon>Metazoa</taxon>
        <taxon>Cnidaria</taxon>
        <taxon>Anthozoa</taxon>
        <taxon>Hexacorallia</taxon>
        <taxon>Scleractinia</taxon>
        <taxon>Astrocoeniina</taxon>
        <taxon>Pocilloporidae</taxon>
        <taxon>Stylophora</taxon>
    </lineage>
</organism>
<dbReference type="Proteomes" id="UP000225706">
    <property type="component" value="Unassembled WGS sequence"/>
</dbReference>
<keyword evidence="4" id="KW-0175">Coiled coil</keyword>
<dbReference type="PANTHER" id="PTHR44019:SF8">
    <property type="entry name" value="POC1 CENTRIOLAR PROTEIN HOMOLOG"/>
    <property type="match status" value="1"/>
</dbReference>
<dbReference type="PANTHER" id="PTHR44019">
    <property type="entry name" value="WD REPEAT-CONTAINING PROTEIN 55"/>
    <property type="match status" value="1"/>
</dbReference>
<evidence type="ECO:0000256" key="1">
    <source>
        <dbReference type="ARBA" id="ARBA00022574"/>
    </source>
</evidence>
<dbReference type="InterPro" id="IPR001680">
    <property type="entry name" value="WD40_rpt"/>
</dbReference>